<protein>
    <recommendedName>
        <fullName evidence="3">Prephenate dehydratase</fullName>
    </recommendedName>
</protein>
<sequence>MPTTTSEYPAVTTQAGPDWLTRDLLTRHPARRIGTLGPKGTSSEEAARYLWARLPEGGPHREPLITLYDSYEAAGEALRTGQVSHVVVANAYSAVNEFYMDTRISLAAAFIMETPEYGIAKLPGSQVPAEPTVASHPAPVPLVAQLLPAPYRPRQVDLVPSTSAAAMAARELRADLALTTAPAAGRHGLEFISRTRTIVMVWSVFVPADDAVVRHPEHEEAGTC</sequence>
<name>F8K1M0_STREN</name>
<reference evidence="2" key="1">
    <citation type="submission" date="2011-12" db="EMBL/GenBank/DDBJ databases">
        <title>Complete genome sequence of Streptomyces cattleya strain DSM 46488.</title>
        <authorList>
            <person name="Ou H.-Y."/>
            <person name="Li P."/>
            <person name="Zhao C."/>
            <person name="O'Hagan D."/>
            <person name="Deng Z."/>
        </authorList>
    </citation>
    <scope>NUCLEOTIDE SEQUENCE [LARGE SCALE GENOMIC DNA]</scope>
    <source>
        <strain evidence="2">ATCC 35852 / DSM 46488 / JCM 4925 / NBRC 14057 / NRRL 8057</strain>
    </source>
</reference>
<dbReference type="AlphaFoldDB" id="F8K1M0"/>
<dbReference type="STRING" id="1003195.SCATT_26810"/>
<dbReference type="OrthoDB" id="490158at2"/>
<evidence type="ECO:0000313" key="2">
    <source>
        <dbReference type="Proteomes" id="UP000007842"/>
    </source>
</evidence>
<dbReference type="KEGG" id="sct:SCAT_2697"/>
<evidence type="ECO:0008006" key="3">
    <source>
        <dbReference type="Google" id="ProtNLM"/>
    </source>
</evidence>
<accession>F8K1M0</accession>
<dbReference type="eggNOG" id="COG0077">
    <property type="taxonomic scope" value="Bacteria"/>
</dbReference>
<organism evidence="1 2">
    <name type="scientific">Streptantibioticus cattleyicolor (strain ATCC 35852 / DSM 46488 / JCM 4925 / NBRC 14057 / NRRL 8057)</name>
    <name type="common">Streptomyces cattleya</name>
    <dbReference type="NCBI Taxonomy" id="1003195"/>
    <lineage>
        <taxon>Bacteria</taxon>
        <taxon>Bacillati</taxon>
        <taxon>Actinomycetota</taxon>
        <taxon>Actinomycetes</taxon>
        <taxon>Kitasatosporales</taxon>
        <taxon>Streptomycetaceae</taxon>
        <taxon>Streptantibioticus</taxon>
    </lineage>
</organism>
<dbReference type="EMBL" id="CP003219">
    <property type="protein sequence ID" value="AEW95052.1"/>
    <property type="molecule type" value="Genomic_DNA"/>
</dbReference>
<keyword evidence="2" id="KW-1185">Reference proteome</keyword>
<gene>
    <name evidence="1" type="ordered locus">SCATT_26810</name>
</gene>
<dbReference type="RefSeq" id="WP_014143434.1">
    <property type="nucleotide sequence ID" value="NC_016111.1"/>
</dbReference>
<dbReference type="KEGG" id="scy:SCATT_26810"/>
<dbReference type="SUPFAM" id="SSF53850">
    <property type="entry name" value="Periplasmic binding protein-like II"/>
    <property type="match status" value="1"/>
</dbReference>
<dbReference type="PATRIC" id="fig|1003195.11.peg.4189"/>
<proteinExistence type="predicted"/>
<dbReference type="Proteomes" id="UP000007842">
    <property type="component" value="Chromosome"/>
</dbReference>
<dbReference type="HOGENOM" id="CLU_109848_1_0_11"/>
<accession>G8X2D6</accession>
<evidence type="ECO:0000313" key="1">
    <source>
        <dbReference type="EMBL" id="AEW95052.1"/>
    </source>
</evidence>